<sequence>MDETNDNSVDIQIIAMEVRRKYSEGLKDLFSKYIKQKIKKMEMDNICQSSPSEKVPMPSLHTPPIDGYTAFNDKTVANLKNSIKEQIFVLKIHNQNKNCSTAQIMDQL</sequence>
<reference evidence="2 3" key="2">
    <citation type="journal article" date="2018" name="Elife">
        <title>Firefly genomes illuminate parallel origins of bioluminescence in beetles.</title>
        <authorList>
            <person name="Fallon T.R."/>
            <person name="Lower S.E."/>
            <person name="Chang C.H."/>
            <person name="Bessho-Uehara M."/>
            <person name="Martin G.J."/>
            <person name="Bewick A.J."/>
            <person name="Behringer M."/>
            <person name="Debat H.J."/>
            <person name="Wong I."/>
            <person name="Day J.C."/>
            <person name="Suvorov A."/>
            <person name="Silva C.J."/>
            <person name="Stanger-Hall K.F."/>
            <person name="Hall D.W."/>
            <person name="Schmitz R.J."/>
            <person name="Nelson D.R."/>
            <person name="Lewis S.M."/>
            <person name="Shigenobu S."/>
            <person name="Bybee S.M."/>
            <person name="Larracuente A.M."/>
            <person name="Oba Y."/>
            <person name="Weng J.K."/>
        </authorList>
    </citation>
    <scope>NUCLEOTIDE SEQUENCE [LARGE SCALE GENOMIC DNA]</scope>
    <source>
        <strain evidence="2">1611_PpyrPB1</strain>
        <tissue evidence="2">Whole body</tissue>
    </source>
</reference>
<evidence type="ECO:0000313" key="3">
    <source>
        <dbReference type="Proteomes" id="UP000327044"/>
    </source>
</evidence>
<proteinExistence type="predicted"/>
<dbReference type="EMBL" id="GEZM01037687">
    <property type="protein sequence ID" value="JAV81984.1"/>
    <property type="molecule type" value="Transcribed_RNA"/>
</dbReference>
<evidence type="ECO:0000313" key="1">
    <source>
        <dbReference type="EMBL" id="JAV81984.1"/>
    </source>
</evidence>
<keyword evidence="3" id="KW-1185">Reference proteome</keyword>
<gene>
    <name evidence="2" type="ORF">PPYR_02922</name>
</gene>
<dbReference type="EMBL" id="VVIM01000011">
    <property type="protein sequence ID" value="KAB0791122.1"/>
    <property type="molecule type" value="Genomic_DNA"/>
</dbReference>
<protein>
    <submittedName>
        <fullName evidence="1">Uncharacterized protein</fullName>
    </submittedName>
</protein>
<organism evidence="1">
    <name type="scientific">Photinus pyralis</name>
    <name type="common">Common eastern firefly</name>
    <name type="synonym">Lampyris pyralis</name>
    <dbReference type="NCBI Taxonomy" id="7054"/>
    <lineage>
        <taxon>Eukaryota</taxon>
        <taxon>Metazoa</taxon>
        <taxon>Ecdysozoa</taxon>
        <taxon>Arthropoda</taxon>
        <taxon>Hexapoda</taxon>
        <taxon>Insecta</taxon>
        <taxon>Pterygota</taxon>
        <taxon>Neoptera</taxon>
        <taxon>Endopterygota</taxon>
        <taxon>Coleoptera</taxon>
        <taxon>Polyphaga</taxon>
        <taxon>Elateriformia</taxon>
        <taxon>Elateroidea</taxon>
        <taxon>Lampyridae</taxon>
        <taxon>Lampyrinae</taxon>
        <taxon>Photinus</taxon>
    </lineage>
</organism>
<evidence type="ECO:0000313" key="2">
    <source>
        <dbReference type="EMBL" id="KAB0791122.1"/>
    </source>
</evidence>
<reference evidence="1" key="1">
    <citation type="journal article" date="2016" name="Sci. Rep.">
        <title>Molecular characterization of firefly nuptial gifts: a multi-omics approach sheds light on postcopulatory sexual selection.</title>
        <authorList>
            <person name="Al-Wathiqui N."/>
            <person name="Fallon T.R."/>
            <person name="South A."/>
            <person name="Weng J.K."/>
            <person name="Lewis S.M."/>
        </authorList>
    </citation>
    <scope>NUCLEOTIDE SEQUENCE</scope>
</reference>
<dbReference type="Proteomes" id="UP000327044">
    <property type="component" value="Unassembled WGS sequence"/>
</dbReference>
<dbReference type="AlphaFoldDB" id="A0A1Y1M8G6"/>
<name>A0A1Y1M8G6_PHOPY</name>
<reference evidence="2" key="3">
    <citation type="submission" date="2019-08" db="EMBL/GenBank/DDBJ databases">
        <authorList>
            <consortium name="Photinus pyralis genome working group"/>
            <person name="Fallon T.R."/>
            <person name="Sander Lower S.E."/>
            <person name="Weng J.-K."/>
        </authorList>
    </citation>
    <scope>NUCLEOTIDE SEQUENCE</scope>
    <source>
        <strain evidence="2">1611_PpyrPB1</strain>
        <tissue evidence="2">Whole body</tissue>
    </source>
</reference>
<accession>A0A1Y1M8G6</accession>
<dbReference type="InParanoid" id="A0A1Y1M8G6"/>